<evidence type="ECO:0000256" key="3">
    <source>
        <dbReference type="ARBA" id="ARBA00022801"/>
    </source>
</evidence>
<keyword evidence="3" id="KW-0378">Hydrolase</keyword>
<evidence type="ECO:0000256" key="1">
    <source>
        <dbReference type="ARBA" id="ARBA00022612"/>
    </source>
</evidence>
<dbReference type="Proteomes" id="UP000095564">
    <property type="component" value="Unassembled WGS sequence"/>
</dbReference>
<dbReference type="GO" id="GO:0006508">
    <property type="term" value="P:proteolysis"/>
    <property type="evidence" value="ECO:0007669"/>
    <property type="project" value="UniProtKB-KW"/>
</dbReference>
<protein>
    <submittedName>
        <fullName evidence="5">Phage prohead protease, HK97 family</fullName>
    </submittedName>
</protein>
<evidence type="ECO:0000313" key="6">
    <source>
        <dbReference type="Proteomes" id="UP000095564"/>
    </source>
</evidence>
<name>A0A174QLY2_ANAHA</name>
<proteinExistence type="predicted"/>
<reference evidence="5 6" key="1">
    <citation type="submission" date="2015-09" db="EMBL/GenBank/DDBJ databases">
        <authorList>
            <consortium name="Pathogen Informatics"/>
        </authorList>
    </citation>
    <scope>NUCLEOTIDE SEQUENCE [LARGE SCALE GENOMIC DNA]</scope>
    <source>
        <strain evidence="5 6">2789STDY5834908</strain>
    </source>
</reference>
<keyword evidence="2 5" id="KW-0645">Protease</keyword>
<dbReference type="RefSeq" id="WP_055160780.1">
    <property type="nucleotide sequence ID" value="NZ_CP012098.1"/>
</dbReference>
<dbReference type="GO" id="GO:0008233">
    <property type="term" value="F:peptidase activity"/>
    <property type="evidence" value="ECO:0007669"/>
    <property type="project" value="UniProtKB-KW"/>
</dbReference>
<dbReference type="EMBL" id="CZAU01000020">
    <property type="protein sequence ID" value="CUP74254.1"/>
    <property type="molecule type" value="Genomic_DNA"/>
</dbReference>
<organism evidence="5 6">
    <name type="scientific">Anaerostipes hadrus</name>
    <dbReference type="NCBI Taxonomy" id="649756"/>
    <lineage>
        <taxon>Bacteria</taxon>
        <taxon>Bacillati</taxon>
        <taxon>Bacillota</taxon>
        <taxon>Clostridia</taxon>
        <taxon>Lachnospirales</taxon>
        <taxon>Lachnospiraceae</taxon>
        <taxon>Anaerostipes</taxon>
    </lineage>
</organism>
<dbReference type="AlphaFoldDB" id="A0A174QLY2"/>
<gene>
    <name evidence="5" type="ORF">ERS852520_02071</name>
</gene>
<keyword evidence="1" id="KW-1188">Viral release from host cell</keyword>
<accession>A0A174QLY2</accession>
<sequence length="180" mass="20526">MTNRRSRPIPDGKGGYFLEEIQPGVFQRATKKAEEIKLCLDHRREIGGTKSNLSLKEDVIGLKARAEVTDSETVKAAEEKRLRGWSFGFRKPREERAEENGMSIRKISDLELTEVSIIDNKMKPWYNSTTIEARAEGENEIEVRAQEDDLDYISNKKPENDAEKSRAKIKKMIEEAGGNI</sequence>
<evidence type="ECO:0000256" key="2">
    <source>
        <dbReference type="ARBA" id="ARBA00022670"/>
    </source>
</evidence>
<evidence type="ECO:0000259" key="4">
    <source>
        <dbReference type="Pfam" id="PF04586"/>
    </source>
</evidence>
<feature type="domain" description="Prohead serine protease" evidence="4">
    <location>
        <begin position="15"/>
        <end position="136"/>
    </location>
</feature>
<dbReference type="Pfam" id="PF04586">
    <property type="entry name" value="Peptidase_S78"/>
    <property type="match status" value="1"/>
</dbReference>
<evidence type="ECO:0000313" key="5">
    <source>
        <dbReference type="EMBL" id="CUP74254.1"/>
    </source>
</evidence>
<dbReference type="InterPro" id="IPR054613">
    <property type="entry name" value="Peptidase_S78_dom"/>
</dbReference>